<sequence length="76" mass="8095">PSDCADSSPVLPFAVSSMHAPSLLLSLALRLSRWAPPPSAPLSDAGEEGAEPRDRPRRCALCCARAADSWGRLPRK</sequence>
<dbReference type="EMBL" id="GBEZ01024515">
    <property type="protein sequence ID" value="JAC62479.1"/>
    <property type="molecule type" value="Transcribed_RNA"/>
</dbReference>
<feature type="non-terminal residue" evidence="1">
    <location>
        <position position="76"/>
    </location>
</feature>
<feature type="non-terminal residue" evidence="1">
    <location>
        <position position="1"/>
    </location>
</feature>
<evidence type="ECO:0000313" key="1">
    <source>
        <dbReference type="EMBL" id="JAC62479.1"/>
    </source>
</evidence>
<gene>
    <name evidence="1" type="ORF">TSPGSL018_23251</name>
</gene>
<name>A0A061QVH2_9CHLO</name>
<organism evidence="1">
    <name type="scientific">Tetraselmis sp. GSL018</name>
    <dbReference type="NCBI Taxonomy" id="582737"/>
    <lineage>
        <taxon>Eukaryota</taxon>
        <taxon>Viridiplantae</taxon>
        <taxon>Chlorophyta</taxon>
        <taxon>core chlorophytes</taxon>
        <taxon>Chlorodendrophyceae</taxon>
        <taxon>Chlorodendrales</taxon>
        <taxon>Chlorodendraceae</taxon>
        <taxon>Tetraselmis</taxon>
    </lineage>
</organism>
<proteinExistence type="predicted"/>
<accession>A0A061QVH2</accession>
<reference evidence="1" key="1">
    <citation type="submission" date="2014-05" db="EMBL/GenBank/DDBJ databases">
        <title>The transcriptome of the halophilic microalga Tetraselmis sp. GSL018 isolated from the Great Salt Lake, Utah.</title>
        <authorList>
            <person name="Jinkerson R.E."/>
            <person name="D'Adamo S."/>
            <person name="Posewitz M.C."/>
        </authorList>
    </citation>
    <scope>NUCLEOTIDE SEQUENCE</scope>
    <source>
        <strain evidence="1">GSL018</strain>
    </source>
</reference>
<protein>
    <submittedName>
        <fullName evidence="1">Uncharacterized protein</fullName>
    </submittedName>
</protein>
<dbReference type="AlphaFoldDB" id="A0A061QVH2"/>